<protein>
    <submittedName>
        <fullName evidence="1">Uncharacterized protein</fullName>
    </submittedName>
</protein>
<keyword evidence="2" id="KW-1185">Reference proteome</keyword>
<reference evidence="1" key="1">
    <citation type="submission" date="2022-01" db="EMBL/GenBank/DDBJ databases">
        <title>Genome Sequence Resource for Two Populations of Ditylenchus destructor, the Migratory Endoparasitic Phytonematode.</title>
        <authorList>
            <person name="Zhang H."/>
            <person name="Lin R."/>
            <person name="Xie B."/>
        </authorList>
    </citation>
    <scope>NUCLEOTIDE SEQUENCE</scope>
    <source>
        <strain evidence="1">BazhouSP</strain>
    </source>
</reference>
<dbReference type="AlphaFoldDB" id="A0AAD4MJ39"/>
<accession>A0AAD4MJ39</accession>
<dbReference type="Proteomes" id="UP001201812">
    <property type="component" value="Unassembled WGS sequence"/>
</dbReference>
<evidence type="ECO:0000313" key="2">
    <source>
        <dbReference type="Proteomes" id="UP001201812"/>
    </source>
</evidence>
<proteinExistence type="predicted"/>
<organism evidence="1 2">
    <name type="scientific">Ditylenchus destructor</name>
    <dbReference type="NCBI Taxonomy" id="166010"/>
    <lineage>
        <taxon>Eukaryota</taxon>
        <taxon>Metazoa</taxon>
        <taxon>Ecdysozoa</taxon>
        <taxon>Nematoda</taxon>
        <taxon>Chromadorea</taxon>
        <taxon>Rhabditida</taxon>
        <taxon>Tylenchina</taxon>
        <taxon>Tylenchomorpha</taxon>
        <taxon>Sphaerularioidea</taxon>
        <taxon>Anguinidae</taxon>
        <taxon>Anguininae</taxon>
        <taxon>Ditylenchus</taxon>
    </lineage>
</organism>
<name>A0AAD4MJ39_9BILA</name>
<dbReference type="EMBL" id="JAKKPZ010000529">
    <property type="protein sequence ID" value="KAI1694283.1"/>
    <property type="molecule type" value="Genomic_DNA"/>
</dbReference>
<evidence type="ECO:0000313" key="1">
    <source>
        <dbReference type="EMBL" id="KAI1694283.1"/>
    </source>
</evidence>
<gene>
    <name evidence="1" type="ORF">DdX_20192</name>
</gene>
<comment type="caution">
    <text evidence="1">The sequence shown here is derived from an EMBL/GenBank/DDBJ whole genome shotgun (WGS) entry which is preliminary data.</text>
</comment>
<sequence>MAQDAYYRSSFDRTPPKGALGLPTPQCASSYGVGSLSEFHSIFSTPVECAECPRSFESIQQRRTMHHELLRGLE</sequence>